<sequence length="331" mass="38652">MIKKEREIPIKLRKLEALLRRLPVNHPRRSKIEEEYAKIRAGFRGEKSIDYYLNSLDEKRFFIFHDVRLQHSNNEYFQMDILLLTSSYIVILEIKNMNGTLCFDQKFHQLIRALNGREEAFPDPITQVKRQKNHLHQWLVSNHIPSLPIYPLIVISNPATLIKSIPAYSDEVTRKVIHASHLHSKIEHINLRVKDDVLSTREINKLSRLLLKLHSPHNPDILSHFQLEDKDLLRGILCPNCKNLEMHRVNGSWICSSCKISSKNAHVAALDDYSLLISAIITNQELRKFLKISSVSTAVYLLKQLKLETIGSYRHRKYHLLPLNKTKTPHH</sequence>
<name>A0ACD4RB05_9BACI</name>
<accession>A0ACD4RB05</accession>
<evidence type="ECO:0000313" key="2">
    <source>
        <dbReference type="Proteomes" id="UP001226091"/>
    </source>
</evidence>
<evidence type="ECO:0000313" key="1">
    <source>
        <dbReference type="EMBL" id="WHZ57673.1"/>
    </source>
</evidence>
<organism evidence="1 2">
    <name type="scientific">Metabacillus hrfriensis</name>
    <dbReference type="NCBI Taxonomy" id="3048891"/>
    <lineage>
        <taxon>Bacteria</taxon>
        <taxon>Bacillati</taxon>
        <taxon>Bacillota</taxon>
        <taxon>Bacilli</taxon>
        <taxon>Bacillales</taxon>
        <taxon>Bacillaceae</taxon>
        <taxon>Metabacillus</taxon>
    </lineage>
</organism>
<dbReference type="EMBL" id="CP126116">
    <property type="protein sequence ID" value="WHZ57673.1"/>
    <property type="molecule type" value="Genomic_DNA"/>
</dbReference>
<keyword evidence="2" id="KW-1185">Reference proteome</keyword>
<dbReference type="Proteomes" id="UP001226091">
    <property type="component" value="Chromosome"/>
</dbReference>
<proteinExistence type="predicted"/>
<reference evidence="2" key="1">
    <citation type="journal article" date="2025" name="Aquaculture">
        <title>Assessment of the bioflocculant production and safety properties of Metabacillus hrfriensis sp. nov. based on phenotypic and whole-genome sequencing analysis.</title>
        <authorList>
            <person name="Zhang R."/>
            <person name="Zhao Z."/>
            <person name="Luo L."/>
            <person name="Wang S."/>
            <person name="Guo K."/>
            <person name="Xu W."/>
        </authorList>
    </citation>
    <scope>NUCLEOTIDE SEQUENCE [LARGE SCALE GENOMIC DNA]</scope>
    <source>
        <strain evidence="2">CT-WN-B3</strain>
    </source>
</reference>
<protein>
    <submittedName>
        <fullName evidence="1">Nuclease-related domain-containing protein</fullName>
    </submittedName>
</protein>
<gene>
    <name evidence="1" type="ORF">QLQ22_24025</name>
</gene>